<dbReference type="Pfam" id="PF26310">
    <property type="entry name" value="YczF"/>
    <property type="match status" value="1"/>
</dbReference>
<dbReference type="EMBL" id="CP009287">
    <property type="protein sequence ID" value="AIQ69890.1"/>
    <property type="molecule type" value="Genomic_DNA"/>
</dbReference>
<organism evidence="2 3">
    <name type="scientific">Paenibacillus graminis</name>
    <dbReference type="NCBI Taxonomy" id="189425"/>
    <lineage>
        <taxon>Bacteria</taxon>
        <taxon>Bacillati</taxon>
        <taxon>Bacillota</taxon>
        <taxon>Bacilli</taxon>
        <taxon>Bacillales</taxon>
        <taxon>Paenibacillaceae</taxon>
        <taxon>Paenibacillus</taxon>
    </lineage>
</organism>
<evidence type="ECO:0000313" key="2">
    <source>
        <dbReference type="EMBL" id="AIQ69890.1"/>
    </source>
</evidence>
<dbReference type="OrthoDB" id="2666663at2"/>
<dbReference type="Proteomes" id="UP000029500">
    <property type="component" value="Chromosome"/>
</dbReference>
<keyword evidence="1" id="KW-0472">Membrane</keyword>
<feature type="transmembrane region" description="Helical" evidence="1">
    <location>
        <begin position="46"/>
        <end position="66"/>
    </location>
</feature>
<sequence>MKIKILLIYAVLAILGLSIVISIDWLTGTPFSRSFSFLTSILVTTTFQELVVIIVFLFLPVIQVALEARQKKKQRQ</sequence>
<accession>A0A089MC40</accession>
<dbReference type="InterPro" id="IPR058725">
    <property type="entry name" value="YczF"/>
</dbReference>
<keyword evidence="3" id="KW-1185">Reference proteome</keyword>
<keyword evidence="1" id="KW-1133">Transmembrane helix</keyword>
<reference evidence="2 3" key="1">
    <citation type="submission" date="2014-08" db="EMBL/GenBank/DDBJ databases">
        <title>Comparative genomics of the Paenibacillus odorifer group.</title>
        <authorList>
            <person name="den Bakker H.C."/>
            <person name="Tsai Y.-C."/>
            <person name="Martin N."/>
            <person name="Korlach J."/>
            <person name="Wiedmann M."/>
        </authorList>
    </citation>
    <scope>NUCLEOTIDE SEQUENCE [LARGE SCALE GENOMIC DNA]</scope>
    <source>
        <strain evidence="2 3">DSM 15220</strain>
    </source>
</reference>
<evidence type="ECO:0000256" key="1">
    <source>
        <dbReference type="SAM" id="Phobius"/>
    </source>
</evidence>
<name>A0A089MC40_9BACL</name>
<gene>
    <name evidence="2" type="ORF">PGRAT_21285</name>
</gene>
<protein>
    <submittedName>
        <fullName evidence="2">Uncharacterized protein</fullName>
    </submittedName>
</protein>
<dbReference type="RefSeq" id="WP_025707411.1">
    <property type="nucleotide sequence ID" value="NZ_CP009287.1"/>
</dbReference>
<dbReference type="HOGENOM" id="CLU_199029_0_0_9"/>
<keyword evidence="1" id="KW-0812">Transmembrane</keyword>
<dbReference type="AlphaFoldDB" id="A0A089MC40"/>
<dbReference type="KEGG" id="pgm:PGRAT_21285"/>
<proteinExistence type="predicted"/>
<evidence type="ECO:0000313" key="3">
    <source>
        <dbReference type="Proteomes" id="UP000029500"/>
    </source>
</evidence>